<feature type="region of interest" description="Disordered" evidence="1">
    <location>
        <begin position="352"/>
        <end position="399"/>
    </location>
</feature>
<feature type="compositionally biased region" description="Acidic residues" evidence="1">
    <location>
        <begin position="229"/>
        <end position="239"/>
    </location>
</feature>
<dbReference type="Proteomes" id="UP000236290">
    <property type="component" value="Unassembled WGS sequence"/>
</dbReference>
<evidence type="ECO:0008006" key="4">
    <source>
        <dbReference type="Google" id="ProtNLM"/>
    </source>
</evidence>
<feature type="compositionally biased region" description="Acidic residues" evidence="1">
    <location>
        <begin position="380"/>
        <end position="391"/>
    </location>
</feature>
<feature type="region of interest" description="Disordered" evidence="1">
    <location>
        <begin position="65"/>
        <end position="281"/>
    </location>
</feature>
<dbReference type="InterPro" id="IPR037647">
    <property type="entry name" value="HIRIP3"/>
</dbReference>
<reference evidence="2 3" key="1">
    <citation type="submission" date="2017-02" db="EMBL/GenBank/DDBJ databases">
        <title>Genomes of Trichoderma spp. with biocontrol activity.</title>
        <authorList>
            <person name="Gardiner D."/>
            <person name="Kazan K."/>
            <person name="Vos C."/>
            <person name="Harvey P."/>
        </authorList>
    </citation>
    <scope>NUCLEOTIDE SEQUENCE [LARGE SCALE GENOMIC DNA]</scope>
    <source>
        <strain evidence="2 3">Tr1</strain>
    </source>
</reference>
<organism evidence="2 3">
    <name type="scientific">Trichoderma harzianum</name>
    <name type="common">Hypocrea lixii</name>
    <dbReference type="NCBI Taxonomy" id="5544"/>
    <lineage>
        <taxon>Eukaryota</taxon>
        <taxon>Fungi</taxon>
        <taxon>Dikarya</taxon>
        <taxon>Ascomycota</taxon>
        <taxon>Pezizomycotina</taxon>
        <taxon>Sordariomycetes</taxon>
        <taxon>Hypocreomycetidae</taxon>
        <taxon>Hypocreales</taxon>
        <taxon>Hypocreaceae</taxon>
        <taxon>Trichoderma</taxon>
    </lineage>
</organism>
<dbReference type="OrthoDB" id="552755at2759"/>
<dbReference type="PANTHER" id="PTHR15410">
    <property type="entry name" value="HIRA-INTERACTING PROTEIN 3"/>
    <property type="match status" value="1"/>
</dbReference>
<feature type="compositionally biased region" description="Basic and acidic residues" evidence="1">
    <location>
        <begin position="65"/>
        <end position="83"/>
    </location>
</feature>
<comment type="caution">
    <text evidence="2">The sequence shown here is derived from an EMBL/GenBank/DDBJ whole genome shotgun (WGS) entry which is preliminary data.</text>
</comment>
<feature type="compositionally biased region" description="Basic and acidic residues" evidence="1">
    <location>
        <begin position="265"/>
        <end position="281"/>
    </location>
</feature>
<evidence type="ECO:0000313" key="3">
    <source>
        <dbReference type="Proteomes" id="UP000236290"/>
    </source>
</evidence>
<sequence length="416" mass="45958">MAPSAAQLKAALIEGTREVYRAEPDGTSVNKVRRRVEEKLGLEDGFFTSETWKQKSKTIIKEQVDKLLDEDASEPKYESDSKVGIKRQSSELESPQPKRRKKTSGPAKKKEESDVDEAPKKESSTKPKKESSAKSKKLVSRRKVEADDSDDQGAKLEGSPSPARNRKRSTKEESEDELKHNASSGGDNTTVKKQDTPGDEIKPPVKDQPDSGAEEAKADVKDESKPEVNEEDEYSDVIDEPPPIKRKRGEKKEASSKPKASKPAAKKDATPDDPKDAEIKKLQSQLTKCGIRKLWHIELKQYGDNAGAKIRHLKKMLADIGMDGRFSESKAREIKEMRELQADVEAAQEMDRLWGTSSGGRASRSKAKTTAAPEAKLESAAEETGDEDDGEPTSFAARRRRAHADLAFLGDDSDSD</sequence>
<dbReference type="EMBL" id="MTYI01000044">
    <property type="protein sequence ID" value="PNP56691.1"/>
    <property type="molecule type" value="Genomic_DNA"/>
</dbReference>
<dbReference type="AlphaFoldDB" id="A0A2K0UFY2"/>
<feature type="compositionally biased region" description="Basic and acidic residues" evidence="1">
    <location>
        <begin position="108"/>
        <end position="133"/>
    </location>
</feature>
<gene>
    <name evidence="2" type="ORF">THARTR1_03387</name>
</gene>
<evidence type="ECO:0000256" key="1">
    <source>
        <dbReference type="SAM" id="MobiDB-lite"/>
    </source>
</evidence>
<name>A0A2K0UFY2_TRIHA</name>
<dbReference type="GO" id="GO:0005634">
    <property type="term" value="C:nucleus"/>
    <property type="evidence" value="ECO:0007669"/>
    <property type="project" value="TreeGrafter"/>
</dbReference>
<proteinExistence type="predicted"/>
<feature type="compositionally biased region" description="Basic and acidic residues" evidence="1">
    <location>
        <begin position="190"/>
        <end position="228"/>
    </location>
</feature>
<accession>A0A2K0UFY2</accession>
<protein>
    <recommendedName>
        <fullName evidence="4">Transcriptional regulator</fullName>
    </recommendedName>
</protein>
<dbReference type="PANTHER" id="PTHR15410:SF2">
    <property type="entry name" value="HIRA-INTERACTING PROTEIN 3"/>
    <property type="match status" value="1"/>
</dbReference>
<evidence type="ECO:0000313" key="2">
    <source>
        <dbReference type="EMBL" id="PNP56691.1"/>
    </source>
</evidence>